<comment type="caution">
    <text evidence="1">The sequence shown here is derived from an EMBL/GenBank/DDBJ whole genome shotgun (WGS) entry which is preliminary data.</text>
</comment>
<dbReference type="SUPFAM" id="SSF47789">
    <property type="entry name" value="C-terminal domain of RNA polymerase alpha subunit"/>
    <property type="match status" value="1"/>
</dbReference>
<gene>
    <name evidence="1" type="ORF">OZZ17_08910</name>
</gene>
<accession>A0A9Q4HZI1</accession>
<dbReference type="AlphaFoldDB" id="A0A9Q4HZI1"/>
<sequence length="178" mass="21473">MIYNKIEKYQQVFCYAYMKTLRPSEYIFKKNIITWNRIKKLLLNQKYDLLQDSSTACFRLSNTFYDNLLLVAKKEYTPVEYLMLPAEINNILRRNSIRFIEDLKVNDISKIRKLGNNYIGRIEQATNNMDISQIDNINKKILQYEQIELDDKTLEKWWNELLSENPSRIIDILLLLYR</sequence>
<dbReference type="Proteomes" id="UP001079535">
    <property type="component" value="Unassembled WGS sequence"/>
</dbReference>
<dbReference type="EMBL" id="JAPRAY010000011">
    <property type="protein sequence ID" value="MCZ0667666.1"/>
    <property type="molecule type" value="Genomic_DNA"/>
</dbReference>
<evidence type="ECO:0000313" key="2">
    <source>
        <dbReference type="Proteomes" id="UP001079535"/>
    </source>
</evidence>
<reference evidence="1" key="1">
    <citation type="submission" date="2022-11" db="EMBL/GenBank/DDBJ databases">
        <title>Temperate bacteriophages infecting mucin-degrading bacterium Ruminococcus gnavus from the human gut.</title>
        <authorList>
            <person name="Buttimer C."/>
        </authorList>
    </citation>
    <scope>NUCLEOTIDE SEQUENCE</scope>
    <source>
        <strain evidence="1">CCUG 49994</strain>
    </source>
</reference>
<organism evidence="1 2">
    <name type="scientific">Mediterraneibacter gnavus</name>
    <name type="common">Ruminococcus gnavus</name>
    <dbReference type="NCBI Taxonomy" id="33038"/>
    <lineage>
        <taxon>Bacteria</taxon>
        <taxon>Bacillati</taxon>
        <taxon>Bacillota</taxon>
        <taxon>Clostridia</taxon>
        <taxon>Lachnospirales</taxon>
        <taxon>Lachnospiraceae</taxon>
        <taxon>Mediterraneibacter</taxon>
    </lineage>
</organism>
<protein>
    <submittedName>
        <fullName evidence="1">Uncharacterized protein</fullName>
    </submittedName>
</protein>
<dbReference type="RefSeq" id="WP_268803568.1">
    <property type="nucleotide sequence ID" value="NZ_JAPRAY010000011.1"/>
</dbReference>
<proteinExistence type="predicted"/>
<evidence type="ECO:0000313" key="1">
    <source>
        <dbReference type="EMBL" id="MCZ0667666.1"/>
    </source>
</evidence>
<name>A0A9Q4HZI1_MEDGN</name>